<dbReference type="Proteomes" id="UP001589693">
    <property type="component" value="Unassembled WGS sequence"/>
</dbReference>
<dbReference type="InterPro" id="IPR002397">
    <property type="entry name" value="Cyt_P450_B"/>
</dbReference>
<dbReference type="PANTHER" id="PTHR46696:SF1">
    <property type="entry name" value="CYTOCHROME P450 YJIB-RELATED"/>
    <property type="match status" value="1"/>
</dbReference>
<dbReference type="InterPro" id="IPR036396">
    <property type="entry name" value="Cyt_P450_sf"/>
</dbReference>
<keyword evidence="2" id="KW-0560">Oxidoreductase</keyword>
<dbReference type="PROSITE" id="PS00086">
    <property type="entry name" value="CYTOCHROME_P450"/>
    <property type="match status" value="1"/>
</dbReference>
<accession>A0ABV5ZN60</accession>
<keyword evidence="2" id="KW-0408">Iron</keyword>
<protein>
    <submittedName>
        <fullName evidence="3">Cytochrome P450</fullName>
    </submittedName>
</protein>
<dbReference type="SUPFAM" id="SSF48264">
    <property type="entry name" value="Cytochrome P450"/>
    <property type="match status" value="1"/>
</dbReference>
<evidence type="ECO:0000313" key="4">
    <source>
        <dbReference type="Proteomes" id="UP001589693"/>
    </source>
</evidence>
<organism evidence="3 4">
    <name type="scientific">Allokutzneria oryzae</name>
    <dbReference type="NCBI Taxonomy" id="1378989"/>
    <lineage>
        <taxon>Bacteria</taxon>
        <taxon>Bacillati</taxon>
        <taxon>Actinomycetota</taxon>
        <taxon>Actinomycetes</taxon>
        <taxon>Pseudonocardiales</taxon>
        <taxon>Pseudonocardiaceae</taxon>
        <taxon>Allokutzneria</taxon>
    </lineage>
</organism>
<keyword evidence="2" id="KW-0503">Monooxygenase</keyword>
<dbReference type="InterPro" id="IPR017972">
    <property type="entry name" value="Cyt_P450_CS"/>
</dbReference>
<dbReference type="CDD" id="cd20625">
    <property type="entry name" value="CYP164-like"/>
    <property type="match status" value="1"/>
</dbReference>
<dbReference type="EMBL" id="JBHLZU010000001">
    <property type="protein sequence ID" value="MFB9902319.1"/>
    <property type="molecule type" value="Genomic_DNA"/>
</dbReference>
<comment type="similarity">
    <text evidence="1 2">Belongs to the cytochrome P450 family.</text>
</comment>
<keyword evidence="2" id="KW-0479">Metal-binding</keyword>
<comment type="caution">
    <text evidence="3">The sequence shown here is derived from an EMBL/GenBank/DDBJ whole genome shotgun (WGS) entry which is preliminary data.</text>
</comment>
<evidence type="ECO:0000256" key="1">
    <source>
        <dbReference type="ARBA" id="ARBA00010617"/>
    </source>
</evidence>
<dbReference type="PRINTS" id="PR00385">
    <property type="entry name" value="P450"/>
</dbReference>
<dbReference type="InterPro" id="IPR001128">
    <property type="entry name" value="Cyt_P450"/>
</dbReference>
<keyword evidence="4" id="KW-1185">Reference proteome</keyword>
<sequence>MTLPPFDLQGWDAADVRDPYPVYQRYLAASPVHAVDGNYYVFGHAAASKVLSSQVFGRRSGSGGGPVPSGHSVLRTMVENWLVFLDPPRHTELRAVLNKEFSPTVVSNLRERITTIAKELLAELPSQGAFDLVESFSAPFPILVISELLGVPRDHWDWLRGQAVDLQEASSSRAARNPDAHKIAEGAARELHAYFTDLARRRRADPGVDLVSLMVSAQTRGEPLSSDEIVATCVHLMTAGHETTTNVLSKAVLTLASRPAALAELRSSGVTPAAVEELTRFDSPVQAVSRWAYEDSTVDGVPIPRGSKVMVMLGAANRDPARFTAPDELVLDRPAGRNVSFGLGIHYCLGANLARAEIEIGLSLLLGALGEFTVDSAEYPYDMVFHGPSHVTVSRV</sequence>
<gene>
    <name evidence="3" type="ORF">ACFFQA_00075</name>
</gene>
<dbReference type="PRINTS" id="PR00359">
    <property type="entry name" value="BP450"/>
</dbReference>
<keyword evidence="2" id="KW-0349">Heme</keyword>
<dbReference type="Gene3D" id="1.10.630.10">
    <property type="entry name" value="Cytochrome P450"/>
    <property type="match status" value="1"/>
</dbReference>
<evidence type="ECO:0000313" key="3">
    <source>
        <dbReference type="EMBL" id="MFB9902319.1"/>
    </source>
</evidence>
<dbReference type="Pfam" id="PF00067">
    <property type="entry name" value="p450"/>
    <property type="match status" value="2"/>
</dbReference>
<evidence type="ECO:0000256" key="2">
    <source>
        <dbReference type="RuleBase" id="RU000461"/>
    </source>
</evidence>
<dbReference type="PANTHER" id="PTHR46696">
    <property type="entry name" value="P450, PUTATIVE (EUROFUNG)-RELATED"/>
    <property type="match status" value="1"/>
</dbReference>
<proteinExistence type="inferred from homology"/>
<reference evidence="3 4" key="1">
    <citation type="submission" date="2024-09" db="EMBL/GenBank/DDBJ databases">
        <authorList>
            <person name="Sun Q."/>
            <person name="Mori K."/>
        </authorList>
    </citation>
    <scope>NUCLEOTIDE SEQUENCE [LARGE SCALE GENOMIC DNA]</scope>
    <source>
        <strain evidence="3 4">TBRC 7907</strain>
    </source>
</reference>
<name>A0ABV5ZN60_9PSEU</name>
<dbReference type="RefSeq" id="WP_377849407.1">
    <property type="nucleotide sequence ID" value="NZ_JBHLZU010000001.1"/>
</dbReference>